<dbReference type="Pfam" id="PF11887">
    <property type="entry name" value="Mce4_CUP1"/>
    <property type="match status" value="1"/>
</dbReference>
<dbReference type="PRINTS" id="PR01782">
    <property type="entry name" value="MCEVIRFACTOR"/>
</dbReference>
<evidence type="ECO:0000313" key="6">
    <source>
        <dbReference type="Proteomes" id="UP000069654"/>
    </source>
</evidence>
<gene>
    <name evidence="5" type="ORF">RMCT_2421</name>
</gene>
<dbReference type="InterPro" id="IPR005693">
    <property type="entry name" value="Mce"/>
</dbReference>
<dbReference type="InterPro" id="IPR003399">
    <property type="entry name" value="Mce/MlaD"/>
</dbReference>
<feature type="domain" description="Mammalian cell entry C-terminal" evidence="4">
    <location>
        <begin position="122"/>
        <end position="300"/>
    </location>
</feature>
<dbReference type="InterPro" id="IPR052336">
    <property type="entry name" value="MlaD_Phospholipid_Transporter"/>
</dbReference>
<evidence type="ECO:0000259" key="4">
    <source>
        <dbReference type="Pfam" id="PF11887"/>
    </source>
</evidence>
<dbReference type="GO" id="GO:0005576">
    <property type="term" value="C:extracellular region"/>
    <property type="evidence" value="ECO:0007669"/>
    <property type="project" value="TreeGrafter"/>
</dbReference>
<evidence type="ECO:0000256" key="2">
    <source>
        <dbReference type="SAM" id="Phobius"/>
    </source>
</evidence>
<dbReference type="EMBL" id="BCTB01000017">
    <property type="protein sequence ID" value="GAT15451.1"/>
    <property type="molecule type" value="Genomic_DNA"/>
</dbReference>
<dbReference type="PANTHER" id="PTHR33371:SF18">
    <property type="entry name" value="MCE-FAMILY PROTEIN MCE3C"/>
    <property type="match status" value="1"/>
</dbReference>
<dbReference type="PANTHER" id="PTHR33371">
    <property type="entry name" value="INTERMEMBRANE PHOSPHOLIPID TRANSPORT SYSTEM BINDING PROTEIN MLAD-RELATED"/>
    <property type="match status" value="1"/>
</dbReference>
<name>A0A100XF43_MYCTH</name>
<dbReference type="InterPro" id="IPR024516">
    <property type="entry name" value="Mce_C"/>
</dbReference>
<dbReference type="NCBIfam" id="TIGR00996">
    <property type="entry name" value="Mtu_fam_mce"/>
    <property type="match status" value="1"/>
</dbReference>
<accession>A0A100XF43</accession>
<dbReference type="Pfam" id="PF02470">
    <property type="entry name" value="MlaD"/>
    <property type="match status" value="1"/>
</dbReference>
<dbReference type="OMA" id="ENRWANI"/>
<keyword evidence="2" id="KW-0812">Transmembrane</keyword>
<keyword evidence="2" id="KW-0472">Membrane</keyword>
<sequence>MRGALMLRYRGAHLVRSGFIGLVVIILIIAVGLDSEGLLTRATAVRYQAVFAEAGGLSAGADVTLSGLTVGRVSAVTLQRGKAHVVFTVDGTVGLRDATTAHIRTGTLLGERVLTLRSAGTHRLRPNATIPESRTSAPYSLTDAVEELTANVAATDTDTLTRSLDVLSDTIEQIAPQVGPTFEGLTRISRLLNERDSRVRDLLTEAAAVTDVLASRAEQVNALILNANDLIAVLNDRRQHIVRLLGYASAVARDLQGLVAENEAELAPALERLNSVTAMLERNRDSIEAALPGLAKFQTTQGETVSNGFYYTANIPNLLPGQLLQPFLDYALGFRRGVNAGQPPDNAGPRAELPFPRNGIPGG</sequence>
<dbReference type="AlphaFoldDB" id="A0A100XF43"/>
<keyword evidence="2" id="KW-1133">Transmembrane helix</keyword>
<comment type="caution">
    <text evidence="5">The sequence shown here is derived from an EMBL/GenBank/DDBJ whole genome shotgun (WGS) entry which is preliminary data.</text>
</comment>
<reference evidence="6" key="2">
    <citation type="submission" date="2016-02" db="EMBL/GenBank/DDBJ databases">
        <title>Draft genome sequence of five rapidly growing Mycobacterium species.</title>
        <authorList>
            <person name="Katahira K."/>
            <person name="Gotou Y."/>
            <person name="Iida K."/>
            <person name="Ogura Y."/>
            <person name="Hayashi T."/>
        </authorList>
    </citation>
    <scope>NUCLEOTIDE SEQUENCE [LARGE SCALE GENOMIC DNA]</scope>
    <source>
        <strain evidence="6">JCM6362</strain>
    </source>
</reference>
<feature type="domain" description="Mce/MlaD" evidence="3">
    <location>
        <begin position="45"/>
        <end position="117"/>
    </location>
</feature>
<evidence type="ECO:0000259" key="3">
    <source>
        <dbReference type="Pfam" id="PF02470"/>
    </source>
</evidence>
<dbReference type="STRING" id="1797.RMCT_2421"/>
<evidence type="ECO:0000313" key="5">
    <source>
        <dbReference type="EMBL" id="GAT15451.1"/>
    </source>
</evidence>
<feature type="transmembrane region" description="Helical" evidence="2">
    <location>
        <begin position="12"/>
        <end position="33"/>
    </location>
</feature>
<evidence type="ECO:0000256" key="1">
    <source>
        <dbReference type="SAM" id="MobiDB-lite"/>
    </source>
</evidence>
<protein>
    <submittedName>
        <fullName evidence="5">Virulence factor Mce family protein</fullName>
    </submittedName>
</protein>
<dbReference type="Proteomes" id="UP000069654">
    <property type="component" value="Unassembled WGS sequence"/>
</dbReference>
<proteinExistence type="predicted"/>
<organism evidence="5 6">
    <name type="scientific">Mycolicibacterium thermoresistibile</name>
    <name type="common">Mycobacterium thermoresistibile</name>
    <dbReference type="NCBI Taxonomy" id="1797"/>
    <lineage>
        <taxon>Bacteria</taxon>
        <taxon>Bacillati</taxon>
        <taxon>Actinomycetota</taxon>
        <taxon>Actinomycetes</taxon>
        <taxon>Mycobacteriales</taxon>
        <taxon>Mycobacteriaceae</taxon>
        <taxon>Mycolicibacterium</taxon>
    </lineage>
</organism>
<reference evidence="5 6" key="1">
    <citation type="journal article" date="2016" name="Genome Announc.">
        <title>Draft Genome Sequences of Five Rapidly Growing Mycobacterium Species, M. thermoresistibile, M. fortuitum subsp. acetamidolyticum, M. canariasense, M. brisbanense, and M. novocastrense.</title>
        <authorList>
            <person name="Katahira K."/>
            <person name="Ogura Y."/>
            <person name="Gotoh Y."/>
            <person name="Hayashi T."/>
        </authorList>
    </citation>
    <scope>NUCLEOTIDE SEQUENCE [LARGE SCALE GENOMIC DNA]</scope>
    <source>
        <strain evidence="5 6">JCM6362</strain>
    </source>
</reference>
<feature type="region of interest" description="Disordered" evidence="1">
    <location>
        <begin position="341"/>
        <end position="363"/>
    </location>
</feature>